<feature type="region of interest" description="Disordered" evidence="4">
    <location>
        <begin position="442"/>
        <end position="474"/>
    </location>
</feature>
<dbReference type="InterPro" id="IPR036871">
    <property type="entry name" value="PX_dom_sf"/>
</dbReference>
<dbReference type="Pfam" id="PF00787">
    <property type="entry name" value="PX"/>
    <property type="match status" value="1"/>
</dbReference>
<dbReference type="SMART" id="SM00220">
    <property type="entry name" value="S_TKc"/>
    <property type="match status" value="1"/>
</dbReference>
<dbReference type="InterPro" id="IPR000719">
    <property type="entry name" value="Prot_kinase_dom"/>
</dbReference>
<dbReference type="PROSITE" id="PS50011">
    <property type="entry name" value="PROTEIN_KINASE_DOM"/>
    <property type="match status" value="1"/>
</dbReference>
<organism evidence="7 8">
    <name type="scientific">Armadillidium nasatum</name>
    <dbReference type="NCBI Taxonomy" id="96803"/>
    <lineage>
        <taxon>Eukaryota</taxon>
        <taxon>Metazoa</taxon>
        <taxon>Ecdysozoa</taxon>
        <taxon>Arthropoda</taxon>
        <taxon>Crustacea</taxon>
        <taxon>Multicrustacea</taxon>
        <taxon>Malacostraca</taxon>
        <taxon>Eumalacostraca</taxon>
        <taxon>Peracarida</taxon>
        <taxon>Isopoda</taxon>
        <taxon>Oniscidea</taxon>
        <taxon>Crinocheta</taxon>
        <taxon>Armadillidiidae</taxon>
        <taxon>Armadillidium</taxon>
    </lineage>
</organism>
<dbReference type="InterPro" id="IPR011009">
    <property type="entry name" value="Kinase-like_dom_sf"/>
</dbReference>
<evidence type="ECO:0000313" key="8">
    <source>
        <dbReference type="Proteomes" id="UP000326759"/>
    </source>
</evidence>
<feature type="domain" description="Protein kinase" evidence="5">
    <location>
        <begin position="132"/>
        <end position="432"/>
    </location>
</feature>
<name>A0A5N5T5W9_9CRUS</name>
<gene>
    <name evidence="7" type="primary">Pxk</name>
    <name evidence="7" type="ORF">Anas_01246</name>
</gene>
<keyword evidence="3" id="KW-0175">Coiled coil</keyword>
<feature type="compositionally biased region" description="Polar residues" evidence="4">
    <location>
        <begin position="457"/>
        <end position="474"/>
    </location>
</feature>
<dbReference type="Proteomes" id="UP000326759">
    <property type="component" value="Unassembled WGS sequence"/>
</dbReference>
<dbReference type="PANTHER" id="PTHR22999:SF40">
    <property type="entry name" value="PX DOMAIN-CONTAINING PROTEIN KINASE-LIKE PROTEIN"/>
    <property type="match status" value="1"/>
</dbReference>
<keyword evidence="8" id="KW-1185">Reference proteome</keyword>
<dbReference type="GO" id="GO:0004672">
    <property type="term" value="F:protein kinase activity"/>
    <property type="evidence" value="ECO:0007669"/>
    <property type="project" value="InterPro"/>
</dbReference>
<dbReference type="PANTHER" id="PTHR22999">
    <property type="entry name" value="PX SERINE/THREONINE KINASE PXK"/>
    <property type="match status" value="1"/>
</dbReference>
<dbReference type="AlphaFoldDB" id="A0A5N5T5W9"/>
<evidence type="ECO:0000256" key="1">
    <source>
        <dbReference type="ARBA" id="ARBA00004496"/>
    </source>
</evidence>
<keyword evidence="7" id="KW-0418">Kinase</keyword>
<dbReference type="GO" id="GO:0043271">
    <property type="term" value="P:negative regulation of monoatomic ion transport"/>
    <property type="evidence" value="ECO:0007669"/>
    <property type="project" value="TreeGrafter"/>
</dbReference>
<dbReference type="GO" id="GO:0006622">
    <property type="term" value="P:protein targeting to lysosome"/>
    <property type="evidence" value="ECO:0007669"/>
    <property type="project" value="TreeGrafter"/>
</dbReference>
<dbReference type="InterPro" id="IPR001683">
    <property type="entry name" value="PX_dom"/>
</dbReference>
<dbReference type="GO" id="GO:0035091">
    <property type="term" value="F:phosphatidylinositol binding"/>
    <property type="evidence" value="ECO:0007669"/>
    <property type="project" value="InterPro"/>
</dbReference>
<accession>A0A5N5T5W9</accession>
<dbReference type="Pfam" id="PF00069">
    <property type="entry name" value="Pkinase"/>
    <property type="match status" value="1"/>
</dbReference>
<dbReference type="GO" id="GO:0045022">
    <property type="term" value="P:early endosome to late endosome transport"/>
    <property type="evidence" value="ECO:0007669"/>
    <property type="project" value="TreeGrafter"/>
</dbReference>
<dbReference type="Gene3D" id="3.30.1520.10">
    <property type="entry name" value="Phox-like domain"/>
    <property type="match status" value="1"/>
</dbReference>
<dbReference type="GO" id="GO:0005770">
    <property type="term" value="C:late endosome"/>
    <property type="evidence" value="ECO:0007669"/>
    <property type="project" value="TreeGrafter"/>
</dbReference>
<evidence type="ECO:0000256" key="4">
    <source>
        <dbReference type="SAM" id="MobiDB-lite"/>
    </source>
</evidence>
<evidence type="ECO:0000259" key="6">
    <source>
        <dbReference type="PROSITE" id="PS50195"/>
    </source>
</evidence>
<dbReference type="OrthoDB" id="41200at2759"/>
<dbReference type="Gene3D" id="1.10.510.10">
    <property type="entry name" value="Transferase(Phosphotransferase) domain 1"/>
    <property type="match status" value="1"/>
</dbReference>
<feature type="coiled-coil region" evidence="3">
    <location>
        <begin position="402"/>
        <end position="429"/>
    </location>
</feature>
<dbReference type="PROSITE" id="PS50195">
    <property type="entry name" value="PX"/>
    <property type="match status" value="1"/>
</dbReference>
<dbReference type="GO" id="GO:0005886">
    <property type="term" value="C:plasma membrane"/>
    <property type="evidence" value="ECO:0007669"/>
    <property type="project" value="TreeGrafter"/>
</dbReference>
<protein>
    <submittedName>
        <fullName evidence="7">PX domain-containing protein kinase-like protein</fullName>
    </submittedName>
</protein>
<dbReference type="GO" id="GO:0005769">
    <property type="term" value="C:early endosome"/>
    <property type="evidence" value="ECO:0007669"/>
    <property type="project" value="TreeGrafter"/>
</dbReference>
<feature type="domain" description="PX" evidence="6">
    <location>
        <begin position="1"/>
        <end position="154"/>
    </location>
</feature>
<proteinExistence type="predicted"/>
<keyword evidence="2" id="KW-0963">Cytoplasm</keyword>
<dbReference type="GO" id="GO:0005524">
    <property type="term" value="F:ATP binding"/>
    <property type="evidence" value="ECO:0007669"/>
    <property type="project" value="InterPro"/>
</dbReference>
<evidence type="ECO:0000259" key="5">
    <source>
        <dbReference type="PROSITE" id="PS50011"/>
    </source>
</evidence>
<dbReference type="GO" id="GO:0008333">
    <property type="term" value="P:endosome to lysosome transport"/>
    <property type="evidence" value="ECO:0007669"/>
    <property type="project" value="TreeGrafter"/>
</dbReference>
<comment type="caution">
    <text evidence="7">The sequence shown here is derived from an EMBL/GenBank/DDBJ whole genome shotgun (WGS) entry which is preliminary data.</text>
</comment>
<reference evidence="7 8" key="1">
    <citation type="journal article" date="2019" name="PLoS Biol.">
        <title>Sex chromosomes control vertical transmission of feminizing Wolbachia symbionts in an isopod.</title>
        <authorList>
            <person name="Becking T."/>
            <person name="Chebbi M.A."/>
            <person name="Giraud I."/>
            <person name="Moumen B."/>
            <person name="Laverre T."/>
            <person name="Caubet Y."/>
            <person name="Peccoud J."/>
            <person name="Gilbert C."/>
            <person name="Cordaux R."/>
        </authorList>
    </citation>
    <scope>NUCLEOTIDE SEQUENCE [LARGE SCALE GENOMIC DNA]</scope>
    <source>
        <strain evidence="7">ANa2</strain>
        <tissue evidence="7">Whole body excluding digestive tract and cuticle</tissue>
    </source>
</reference>
<keyword evidence="7" id="KW-0808">Transferase</keyword>
<sequence>MAVFERRSEDRTVIDDTKPFLLEIKDIQNVDGHIEYKIEGCRYPDIDEKWIVSHRFRDFVNLHSSLKTPTINLPSLPPKKKYLSEILENYYVSISPQFRRFVDPVVYDGTFAEEARQHIMVALRSSGTHEISQPLPHIGTRVRKKYFLGRPLQNPKAVHTLWWAPYGPDRMKHLRDIHTSLTALLHCKHSYIVSAINCIATESGVCVVRPWFPQGSLRDYIYGVKPQFDSLLKYSNSKRREIDISICAVYGRQILEAITFLHEKGIAHGSIHTGNVVIENNVCQLLDMENQILGQPHPLRNFMIKIKKLNCLQAIDIYCFGHLLYELVFREPLMMETCDDFPKESSPLCRSVLESILSSEACKNGLPSASALLTHPFFNEVPLLSYEKPFLKLPPTVKSAIAATYEILLERLKEDQKKVKLQRQKYRAETFLSEGERVVRSNRKVTKNVKSSEDNDSGVNVSPHLNSDFPNSSA</sequence>
<dbReference type="InterPro" id="IPR051837">
    <property type="entry name" value="SortingNexin/PXDomain-PKLike"/>
</dbReference>
<comment type="subcellular location">
    <subcellularLocation>
        <location evidence="1">Cytoplasm</location>
    </subcellularLocation>
</comment>
<evidence type="ECO:0000313" key="7">
    <source>
        <dbReference type="EMBL" id="KAB7501976.1"/>
    </source>
</evidence>
<evidence type="ECO:0000256" key="2">
    <source>
        <dbReference type="ARBA" id="ARBA00022490"/>
    </source>
</evidence>
<dbReference type="SUPFAM" id="SSF64268">
    <property type="entry name" value="PX domain"/>
    <property type="match status" value="1"/>
</dbReference>
<dbReference type="SUPFAM" id="SSF56112">
    <property type="entry name" value="Protein kinase-like (PK-like)"/>
    <property type="match status" value="1"/>
</dbReference>
<dbReference type="EMBL" id="SEYY01008912">
    <property type="protein sequence ID" value="KAB7501976.1"/>
    <property type="molecule type" value="Genomic_DNA"/>
</dbReference>
<evidence type="ECO:0000256" key="3">
    <source>
        <dbReference type="SAM" id="Coils"/>
    </source>
</evidence>